<feature type="region of interest" description="Disordered" evidence="2">
    <location>
        <begin position="256"/>
        <end position="368"/>
    </location>
</feature>
<dbReference type="RefSeq" id="XP_020427119.1">
    <property type="nucleotide sequence ID" value="XM_020582765.1"/>
</dbReference>
<protein>
    <submittedName>
        <fullName evidence="3">Uncharacterized protein</fullName>
    </submittedName>
</protein>
<dbReference type="FunCoup" id="D3BV47">
    <property type="interactions" value="633"/>
</dbReference>
<feature type="coiled-coil region" evidence="1">
    <location>
        <begin position="134"/>
        <end position="169"/>
    </location>
</feature>
<feature type="region of interest" description="Disordered" evidence="2">
    <location>
        <begin position="187"/>
        <end position="237"/>
    </location>
</feature>
<proteinExistence type="predicted"/>
<organism evidence="3 4">
    <name type="scientific">Heterostelium pallidum (strain ATCC 26659 / Pp 5 / PN500)</name>
    <name type="common">Cellular slime mold</name>
    <name type="synonym">Polysphondylium pallidum</name>
    <dbReference type="NCBI Taxonomy" id="670386"/>
    <lineage>
        <taxon>Eukaryota</taxon>
        <taxon>Amoebozoa</taxon>
        <taxon>Evosea</taxon>
        <taxon>Eumycetozoa</taxon>
        <taxon>Dictyostelia</taxon>
        <taxon>Acytosteliales</taxon>
        <taxon>Acytosteliaceae</taxon>
        <taxon>Heterostelium</taxon>
    </lineage>
</organism>
<reference evidence="3 4" key="1">
    <citation type="journal article" date="2011" name="Genome Res.">
        <title>Phylogeny-wide analysis of social amoeba genomes highlights ancient origins for complex intercellular communication.</title>
        <authorList>
            <person name="Heidel A.J."/>
            <person name="Lawal H.M."/>
            <person name="Felder M."/>
            <person name="Schilde C."/>
            <person name="Helps N.R."/>
            <person name="Tunggal B."/>
            <person name="Rivero F."/>
            <person name="John U."/>
            <person name="Schleicher M."/>
            <person name="Eichinger L."/>
            <person name="Platzer M."/>
            <person name="Noegel A.A."/>
            <person name="Schaap P."/>
            <person name="Gloeckner G."/>
        </authorList>
    </citation>
    <scope>NUCLEOTIDE SEQUENCE [LARGE SCALE GENOMIC DNA]</scope>
    <source>
        <strain evidence="4">ATCC 26659 / Pp 5 / PN500</strain>
    </source>
</reference>
<accession>D3BV47</accession>
<dbReference type="Proteomes" id="UP000001396">
    <property type="component" value="Unassembled WGS sequence"/>
</dbReference>
<evidence type="ECO:0000313" key="4">
    <source>
        <dbReference type="Proteomes" id="UP000001396"/>
    </source>
</evidence>
<feature type="compositionally biased region" description="Low complexity" evidence="2">
    <location>
        <begin position="333"/>
        <end position="355"/>
    </location>
</feature>
<evidence type="ECO:0000256" key="2">
    <source>
        <dbReference type="SAM" id="MobiDB-lite"/>
    </source>
</evidence>
<feature type="compositionally biased region" description="Basic residues" evidence="2">
    <location>
        <begin position="1"/>
        <end position="22"/>
    </location>
</feature>
<keyword evidence="1" id="KW-0175">Coiled coil</keyword>
<feature type="compositionally biased region" description="Pro residues" evidence="2">
    <location>
        <begin position="191"/>
        <end position="205"/>
    </location>
</feature>
<evidence type="ECO:0000313" key="3">
    <source>
        <dbReference type="EMBL" id="EFA74985.1"/>
    </source>
</evidence>
<feature type="compositionally biased region" description="Low complexity" evidence="2">
    <location>
        <begin position="281"/>
        <end position="326"/>
    </location>
</feature>
<dbReference type="AlphaFoldDB" id="D3BV47"/>
<evidence type="ECO:0000256" key="1">
    <source>
        <dbReference type="SAM" id="Coils"/>
    </source>
</evidence>
<dbReference type="GeneID" id="31367487"/>
<feature type="compositionally biased region" description="Low complexity" evidence="2">
    <location>
        <begin position="206"/>
        <end position="237"/>
    </location>
</feature>
<keyword evidence="4" id="KW-1185">Reference proteome</keyword>
<dbReference type="InParanoid" id="D3BV47"/>
<dbReference type="EMBL" id="ADBJ01000060">
    <property type="protein sequence ID" value="EFA74985.1"/>
    <property type="molecule type" value="Genomic_DNA"/>
</dbReference>
<name>D3BV47_HETP5</name>
<feature type="compositionally biased region" description="Polar residues" evidence="2">
    <location>
        <begin position="270"/>
        <end position="280"/>
    </location>
</feature>
<gene>
    <name evidence="3" type="ORF">PPL_12019</name>
</gene>
<sequence>MSKLGDKRKKSKYNKQLKKRKREQQQQQLNQINFHYQPFLPVSFSAIVDQCIKVIQLPFRKDTWDSIIEYFLSVYSIGEDDYDQESVALQSDSSDVEVEDSKQLHKNNFNLPAGTTSTAGVPTIIVQNNDTTIIRRLESKVASLEKEILRIKSDQNQLYKNNLNQYQELLGQIIKASQLLNQQPQLQQPMYVPPPPPPPPPPPKPAAVATTPTASSSSVKNPASAQKKSSSSSGGKQFNISLADITGVKLRKTGSSLLRPGETRSPHKNAANNTPSKRAGSSNNTPSKKSTPSKSNSSRGSTPLKNITNQTNNENNNNNILTPKTTKSGLTFSTSILSSPKSSSTNKLSQLKSPSPKSPSPLTISTLR</sequence>
<comment type="caution">
    <text evidence="3">The sequence shown here is derived from an EMBL/GenBank/DDBJ whole genome shotgun (WGS) entry which is preliminary data.</text>
</comment>
<feature type="region of interest" description="Disordered" evidence="2">
    <location>
        <begin position="1"/>
        <end position="24"/>
    </location>
</feature>